<reference evidence="2 3" key="1">
    <citation type="submission" date="2018-05" db="EMBL/GenBank/DDBJ databases">
        <title>Evolution of small genomes with special reference to Mycobacterium leprae.</title>
        <authorList>
            <person name="Mohanty P.S."/>
            <person name="Bansal A.K."/>
            <person name="Gupta U.D."/>
            <person name="Naaz F."/>
            <person name="Dwivedi V.D."/>
            <person name="Singh H."/>
            <person name="Gupta G."/>
            <person name="Sharma S."/>
            <person name="Arora M."/>
        </authorList>
    </citation>
    <scope>NUCLEOTIDE SEQUENCE [LARGE SCALE GENOMIC DNA]</scope>
    <source>
        <strain evidence="2 3">MRHRU-235-G</strain>
    </source>
</reference>
<dbReference type="AlphaFoldDB" id="A0AAD0KVK3"/>
<evidence type="ECO:0000313" key="3">
    <source>
        <dbReference type="Proteomes" id="UP000249682"/>
    </source>
</evidence>
<name>A0AAD0KVK3_MYCLR</name>
<dbReference type="InterPro" id="IPR014030">
    <property type="entry name" value="Ketoacyl_synth_N"/>
</dbReference>
<dbReference type="Proteomes" id="UP000249682">
    <property type="component" value="Chromosome"/>
</dbReference>
<proteinExistence type="predicted"/>
<dbReference type="InterPro" id="IPR016039">
    <property type="entry name" value="Thiolase-like"/>
</dbReference>
<dbReference type="GO" id="GO:0016746">
    <property type="term" value="F:acyltransferase activity"/>
    <property type="evidence" value="ECO:0007669"/>
    <property type="project" value="InterPro"/>
</dbReference>
<sequence length="27" mass="2766">MAYVLGLEGPAVSVDTAYSSSLVGCYI</sequence>
<dbReference type="EMBL" id="CP029543">
    <property type="protein sequence ID" value="AWV47995.1"/>
    <property type="molecule type" value="Genomic_DNA"/>
</dbReference>
<feature type="domain" description="Beta-ketoacyl synthase-like N-terminal" evidence="1">
    <location>
        <begin position="2"/>
        <end position="24"/>
    </location>
</feature>
<dbReference type="Gene3D" id="3.40.47.10">
    <property type="match status" value="1"/>
</dbReference>
<protein>
    <recommendedName>
        <fullName evidence="1">Beta-ketoacyl synthase-like N-terminal domain-containing protein</fullName>
    </recommendedName>
</protein>
<dbReference type="Pfam" id="PF00109">
    <property type="entry name" value="ketoacyl-synt"/>
    <property type="match status" value="1"/>
</dbReference>
<gene>
    <name evidence="2" type="ORF">DIJ64_07725</name>
</gene>
<accession>A0AAD0KVK3</accession>
<evidence type="ECO:0000313" key="2">
    <source>
        <dbReference type="EMBL" id="AWV47995.1"/>
    </source>
</evidence>
<evidence type="ECO:0000259" key="1">
    <source>
        <dbReference type="Pfam" id="PF00109"/>
    </source>
</evidence>
<organism evidence="2 3">
    <name type="scientific">Mycobacterium leprae</name>
    <dbReference type="NCBI Taxonomy" id="1769"/>
    <lineage>
        <taxon>Bacteria</taxon>
        <taxon>Bacillati</taxon>
        <taxon>Actinomycetota</taxon>
        <taxon>Actinomycetes</taxon>
        <taxon>Mycobacteriales</taxon>
        <taxon>Mycobacteriaceae</taxon>
        <taxon>Mycobacterium</taxon>
    </lineage>
</organism>
<dbReference type="SUPFAM" id="SSF53901">
    <property type="entry name" value="Thiolase-like"/>
    <property type="match status" value="1"/>
</dbReference>